<accession>A0ABP0LLC7</accession>
<feature type="non-terminal residue" evidence="1">
    <location>
        <position position="385"/>
    </location>
</feature>
<protein>
    <recommendedName>
        <fullName evidence="3">FACT complex subunit</fullName>
    </recommendedName>
</protein>
<organism evidence="1 2">
    <name type="scientific">Durusdinium trenchii</name>
    <dbReference type="NCBI Taxonomy" id="1381693"/>
    <lineage>
        <taxon>Eukaryota</taxon>
        <taxon>Sar</taxon>
        <taxon>Alveolata</taxon>
        <taxon>Dinophyceae</taxon>
        <taxon>Suessiales</taxon>
        <taxon>Symbiodiniaceae</taxon>
        <taxon>Durusdinium</taxon>
    </lineage>
</organism>
<dbReference type="EMBL" id="CAXAMM010016861">
    <property type="protein sequence ID" value="CAK9039955.1"/>
    <property type="molecule type" value="Genomic_DNA"/>
</dbReference>
<dbReference type="Proteomes" id="UP001642464">
    <property type="component" value="Unassembled WGS sequence"/>
</dbReference>
<evidence type="ECO:0008006" key="3">
    <source>
        <dbReference type="Google" id="ProtNLM"/>
    </source>
</evidence>
<reference evidence="1 2" key="1">
    <citation type="submission" date="2024-02" db="EMBL/GenBank/DDBJ databases">
        <authorList>
            <person name="Chen Y."/>
            <person name="Shah S."/>
            <person name="Dougan E. K."/>
            <person name="Thang M."/>
            <person name="Chan C."/>
        </authorList>
    </citation>
    <scope>NUCLEOTIDE SEQUENCE [LARGE SCALE GENOMIC DNA]</scope>
</reference>
<sequence>FVASGASSEEELARWRVLREVGQFGLALQWINREWLRPPEAVLSGSEWAVLSALMAGEQGSSSEDVELGDGWRFLMLNCRKRGLVGCSSREEVYFLDEAQLSQVAQVHKAMLGDLEKTNFAVTMSQPIKLALETLAKSHSTFRKVCNELAARPGFAATGWTCLGEDPVDGSFDFAPVHKVRSIRKGGVLEVTLHVTRQGAASVHRLGTSVAGWERTIATVADLEKMLHELGRQVLCDGIGVNYPVYATKLRDKTEEFKADQLETLQSHSCKQSPVIGGTFNKDGSCSLLVRVGFVGGKTQLLLRSAACLMFAEEGKTMCKTCTHLKKKVAHREKVLTNPVVKNNTPLNSMSRQELKIRAKQESAEKRTLQAKVKYLTDRLVQISK</sequence>
<evidence type="ECO:0000313" key="2">
    <source>
        <dbReference type="Proteomes" id="UP001642464"/>
    </source>
</evidence>
<keyword evidence="2" id="KW-1185">Reference proteome</keyword>
<evidence type="ECO:0000313" key="1">
    <source>
        <dbReference type="EMBL" id="CAK9039955.1"/>
    </source>
</evidence>
<proteinExistence type="predicted"/>
<feature type="non-terminal residue" evidence="1">
    <location>
        <position position="1"/>
    </location>
</feature>
<gene>
    <name evidence="1" type="ORF">SCF082_LOCUS23312</name>
</gene>
<name>A0ABP0LLC7_9DINO</name>
<comment type="caution">
    <text evidence="1">The sequence shown here is derived from an EMBL/GenBank/DDBJ whole genome shotgun (WGS) entry which is preliminary data.</text>
</comment>